<dbReference type="GO" id="GO:0016020">
    <property type="term" value="C:membrane"/>
    <property type="evidence" value="ECO:0007669"/>
    <property type="project" value="UniProtKB-SubCell"/>
</dbReference>
<sequence>MMAAESSNPSARGVLCNAGAGAAAGVIAATFVCPLDVIKTRFQVHGLPKLAKSSRQGCIIIRSLEQILQNDGVRGMYRGLSPTILALFPTWAVYFTAYDQLKKLLCSNEGLGQLSVSANMVAASGAGAMTTIATCPLWVVKTRFQTQGLRVVGVLPYQNTFSALRRIAHEEGIRGLYSGLVPALAGICHVGIQFPLYEKIKAHLARKDNVPVDSLSAGNVALASSISKVIASTLTYPHTRQFPVYIEFTGGGVFLADC</sequence>
<comment type="similarity">
    <text evidence="2 9">Belongs to the mitochondrial carrier (TC 2.A.29) family.</text>
</comment>
<dbReference type="Proteomes" id="UP000636800">
    <property type="component" value="Chromosome 1"/>
</dbReference>
<organism evidence="11 12">
    <name type="scientific">Vanilla planifolia</name>
    <name type="common">Vanilla</name>
    <dbReference type="NCBI Taxonomy" id="51239"/>
    <lineage>
        <taxon>Eukaryota</taxon>
        <taxon>Viridiplantae</taxon>
        <taxon>Streptophyta</taxon>
        <taxon>Embryophyta</taxon>
        <taxon>Tracheophyta</taxon>
        <taxon>Spermatophyta</taxon>
        <taxon>Magnoliopsida</taxon>
        <taxon>Liliopsida</taxon>
        <taxon>Asparagales</taxon>
        <taxon>Orchidaceae</taxon>
        <taxon>Vanilloideae</taxon>
        <taxon>Vanilleae</taxon>
        <taxon>Vanilla</taxon>
    </lineage>
</organism>
<dbReference type="PROSITE" id="PS50920">
    <property type="entry name" value="SOLCAR"/>
    <property type="match status" value="2"/>
</dbReference>
<dbReference type="GO" id="GO:0055085">
    <property type="term" value="P:transmembrane transport"/>
    <property type="evidence" value="ECO:0007669"/>
    <property type="project" value="InterPro"/>
</dbReference>
<name>A0A835VGQ1_VANPL</name>
<dbReference type="OrthoDB" id="1735926at2759"/>
<dbReference type="Gene3D" id="1.50.40.10">
    <property type="entry name" value="Mitochondrial carrier domain"/>
    <property type="match status" value="1"/>
</dbReference>
<evidence type="ECO:0000256" key="8">
    <source>
        <dbReference type="PROSITE-ProRule" id="PRU00282"/>
    </source>
</evidence>
<feature type="transmembrane region" description="Helical" evidence="10">
    <location>
        <begin position="79"/>
        <end position="98"/>
    </location>
</feature>
<keyword evidence="12" id="KW-1185">Reference proteome</keyword>
<comment type="caution">
    <text evidence="11">The sequence shown here is derived from an EMBL/GenBank/DDBJ whole genome shotgun (WGS) entry which is preliminary data.</text>
</comment>
<evidence type="ECO:0000256" key="10">
    <source>
        <dbReference type="SAM" id="Phobius"/>
    </source>
</evidence>
<keyword evidence="3 9" id="KW-0813">Transport</keyword>
<dbReference type="GO" id="GO:0006862">
    <property type="term" value="P:nucleotide transport"/>
    <property type="evidence" value="ECO:0007669"/>
    <property type="project" value="InterPro"/>
</dbReference>
<dbReference type="InterPro" id="IPR023395">
    <property type="entry name" value="MCP_dom_sf"/>
</dbReference>
<evidence type="ECO:0000256" key="6">
    <source>
        <dbReference type="ARBA" id="ARBA00022989"/>
    </source>
</evidence>
<keyword evidence="7 8" id="KW-0472">Membrane</keyword>
<evidence type="ECO:0000313" key="12">
    <source>
        <dbReference type="Proteomes" id="UP000636800"/>
    </source>
</evidence>
<gene>
    <name evidence="11" type="ORF">HPP92_001066</name>
</gene>
<proteinExistence type="inferred from homology"/>
<keyword evidence="5" id="KW-0677">Repeat</keyword>
<feature type="repeat" description="Solcar" evidence="8">
    <location>
        <begin position="114"/>
        <end position="203"/>
    </location>
</feature>
<dbReference type="EMBL" id="JADCNL010000001">
    <property type="protein sequence ID" value="KAG0496375.1"/>
    <property type="molecule type" value="Genomic_DNA"/>
</dbReference>
<reference evidence="11 12" key="1">
    <citation type="journal article" date="2020" name="Nat. Food">
        <title>A phased Vanilla planifolia genome enables genetic improvement of flavour and production.</title>
        <authorList>
            <person name="Hasing T."/>
            <person name="Tang H."/>
            <person name="Brym M."/>
            <person name="Khazi F."/>
            <person name="Huang T."/>
            <person name="Chambers A.H."/>
        </authorList>
    </citation>
    <scope>NUCLEOTIDE SEQUENCE [LARGE SCALE GENOMIC DNA]</scope>
    <source>
        <tissue evidence="11">Leaf</tissue>
    </source>
</reference>
<dbReference type="Pfam" id="PF00153">
    <property type="entry name" value="Mito_carr"/>
    <property type="match status" value="2"/>
</dbReference>
<evidence type="ECO:0000313" key="11">
    <source>
        <dbReference type="EMBL" id="KAG0496375.1"/>
    </source>
</evidence>
<accession>A0A835VGQ1</accession>
<protein>
    <submittedName>
        <fullName evidence="11">Uncharacterized protein</fullName>
    </submittedName>
</protein>
<feature type="transmembrane region" description="Helical" evidence="10">
    <location>
        <begin position="118"/>
        <end position="140"/>
    </location>
</feature>
<dbReference type="InterPro" id="IPR044712">
    <property type="entry name" value="SLC25A32-like"/>
</dbReference>
<keyword evidence="6 10" id="KW-1133">Transmembrane helix</keyword>
<keyword evidence="4 8" id="KW-0812">Transmembrane</keyword>
<evidence type="ECO:0000256" key="4">
    <source>
        <dbReference type="ARBA" id="ARBA00022692"/>
    </source>
</evidence>
<comment type="subcellular location">
    <subcellularLocation>
        <location evidence="1">Membrane</location>
        <topology evidence="1">Multi-pass membrane protein</topology>
    </subcellularLocation>
</comment>
<evidence type="ECO:0000256" key="7">
    <source>
        <dbReference type="ARBA" id="ARBA00023136"/>
    </source>
</evidence>
<dbReference type="InterPro" id="IPR018108">
    <property type="entry name" value="MCP_transmembrane"/>
</dbReference>
<evidence type="ECO:0000256" key="9">
    <source>
        <dbReference type="RuleBase" id="RU000488"/>
    </source>
</evidence>
<feature type="repeat" description="Solcar" evidence="8">
    <location>
        <begin position="12"/>
        <end position="104"/>
    </location>
</feature>
<evidence type="ECO:0000256" key="3">
    <source>
        <dbReference type="ARBA" id="ARBA00022448"/>
    </source>
</evidence>
<dbReference type="PANTHER" id="PTHR45683">
    <property type="entry name" value="MITOCHONDRIAL NICOTINAMIDE ADENINE DINUCLEOTIDE TRANSPORTER 1-RELATED-RELATED"/>
    <property type="match status" value="1"/>
</dbReference>
<evidence type="ECO:0000256" key="5">
    <source>
        <dbReference type="ARBA" id="ARBA00022737"/>
    </source>
</evidence>
<dbReference type="FunFam" id="1.50.40.10:FF:000105">
    <property type="entry name" value="Nicotinamide adenine dinucleotide transporter 1, chloroplastic"/>
    <property type="match status" value="1"/>
</dbReference>
<dbReference type="SUPFAM" id="SSF103506">
    <property type="entry name" value="Mitochondrial carrier"/>
    <property type="match status" value="1"/>
</dbReference>
<dbReference type="AlphaFoldDB" id="A0A835VGQ1"/>
<evidence type="ECO:0000256" key="2">
    <source>
        <dbReference type="ARBA" id="ARBA00006375"/>
    </source>
</evidence>
<evidence type="ECO:0000256" key="1">
    <source>
        <dbReference type="ARBA" id="ARBA00004141"/>
    </source>
</evidence>